<name>A0ACC1AML8_9ROSI</name>
<protein>
    <submittedName>
        <fullName evidence="1">Uncharacterized protein</fullName>
    </submittedName>
</protein>
<proteinExistence type="predicted"/>
<accession>A0ACC1AML8</accession>
<dbReference type="EMBL" id="CM047905">
    <property type="protein sequence ID" value="KAJ0087824.1"/>
    <property type="molecule type" value="Genomic_DNA"/>
</dbReference>
<evidence type="ECO:0000313" key="1">
    <source>
        <dbReference type="EMBL" id="KAJ0087824.1"/>
    </source>
</evidence>
<organism evidence="1 2">
    <name type="scientific">Pistacia atlantica</name>
    <dbReference type="NCBI Taxonomy" id="434234"/>
    <lineage>
        <taxon>Eukaryota</taxon>
        <taxon>Viridiplantae</taxon>
        <taxon>Streptophyta</taxon>
        <taxon>Embryophyta</taxon>
        <taxon>Tracheophyta</taxon>
        <taxon>Spermatophyta</taxon>
        <taxon>Magnoliopsida</taxon>
        <taxon>eudicotyledons</taxon>
        <taxon>Gunneridae</taxon>
        <taxon>Pentapetalae</taxon>
        <taxon>rosids</taxon>
        <taxon>malvids</taxon>
        <taxon>Sapindales</taxon>
        <taxon>Anacardiaceae</taxon>
        <taxon>Pistacia</taxon>
    </lineage>
</organism>
<reference evidence="2" key="1">
    <citation type="journal article" date="2023" name="G3 (Bethesda)">
        <title>Genome assembly and association tests identify interacting loci associated with vigor, precocity, and sex in interspecific pistachio rootstocks.</title>
        <authorList>
            <person name="Palmer W."/>
            <person name="Jacygrad E."/>
            <person name="Sagayaradj S."/>
            <person name="Cavanaugh K."/>
            <person name="Han R."/>
            <person name="Bertier L."/>
            <person name="Beede B."/>
            <person name="Kafkas S."/>
            <person name="Golino D."/>
            <person name="Preece J."/>
            <person name="Michelmore R."/>
        </authorList>
    </citation>
    <scope>NUCLEOTIDE SEQUENCE [LARGE SCALE GENOMIC DNA]</scope>
</reference>
<evidence type="ECO:0000313" key="2">
    <source>
        <dbReference type="Proteomes" id="UP001164250"/>
    </source>
</evidence>
<comment type="caution">
    <text evidence="1">The sequence shown here is derived from an EMBL/GenBank/DDBJ whole genome shotgun (WGS) entry which is preliminary data.</text>
</comment>
<dbReference type="Proteomes" id="UP001164250">
    <property type="component" value="Chromosome 9"/>
</dbReference>
<gene>
    <name evidence="1" type="ORF">Patl1_32394</name>
</gene>
<sequence>MWWNQFTYNFRPEKDKEPEHETLSENVGPGAPEESAAKGLTEKILFARITCIIQGIFQLNLFKISVFLVLNLAFWFELELYY</sequence>
<keyword evidence="2" id="KW-1185">Reference proteome</keyword>